<evidence type="ECO:0000313" key="1">
    <source>
        <dbReference type="EMBL" id="KAF3575747.1"/>
    </source>
</evidence>
<reference evidence="1 2" key="1">
    <citation type="journal article" date="2020" name="BMC Genomics">
        <title>Intraspecific diversification of the crop wild relative Brassica cretica Lam. using demographic model selection.</title>
        <authorList>
            <person name="Kioukis A."/>
            <person name="Michalopoulou V.A."/>
            <person name="Briers L."/>
            <person name="Pirintsos S."/>
            <person name="Studholme D.J."/>
            <person name="Pavlidis P."/>
            <person name="Sarris P.F."/>
        </authorList>
    </citation>
    <scope>NUCLEOTIDE SEQUENCE [LARGE SCALE GENOMIC DNA]</scope>
    <source>
        <strain evidence="2">cv. PFS-1207/04</strain>
    </source>
</reference>
<organism evidence="1 2">
    <name type="scientific">Brassica cretica</name>
    <name type="common">Mustard</name>
    <dbReference type="NCBI Taxonomy" id="69181"/>
    <lineage>
        <taxon>Eukaryota</taxon>
        <taxon>Viridiplantae</taxon>
        <taxon>Streptophyta</taxon>
        <taxon>Embryophyta</taxon>
        <taxon>Tracheophyta</taxon>
        <taxon>Spermatophyta</taxon>
        <taxon>Magnoliopsida</taxon>
        <taxon>eudicotyledons</taxon>
        <taxon>Gunneridae</taxon>
        <taxon>Pentapetalae</taxon>
        <taxon>rosids</taxon>
        <taxon>malvids</taxon>
        <taxon>Brassicales</taxon>
        <taxon>Brassicaceae</taxon>
        <taxon>Brassiceae</taxon>
        <taxon>Brassica</taxon>
    </lineage>
</organism>
<gene>
    <name evidence="1" type="ORF">DY000_02035093</name>
</gene>
<comment type="caution">
    <text evidence="1">The sequence shown here is derived from an EMBL/GenBank/DDBJ whole genome shotgun (WGS) entry which is preliminary data.</text>
</comment>
<dbReference type="EMBL" id="QGKV02000649">
    <property type="protein sequence ID" value="KAF3575747.1"/>
    <property type="molecule type" value="Genomic_DNA"/>
</dbReference>
<dbReference type="Proteomes" id="UP000266723">
    <property type="component" value="Unassembled WGS sequence"/>
</dbReference>
<sequence length="77" mass="8610">MDGKVSVEKLLSMISEEEISSMRNEVEKIIPKIIYAKPGALGPEKIEDAFEIAVSRVLERVSSLFKNQDNNQNLGMT</sequence>
<proteinExistence type="predicted"/>
<evidence type="ECO:0000313" key="2">
    <source>
        <dbReference type="Proteomes" id="UP000266723"/>
    </source>
</evidence>
<keyword evidence="2" id="KW-1185">Reference proteome</keyword>
<accession>A0ABQ7DCK2</accession>
<name>A0ABQ7DCK2_BRACR</name>
<protein>
    <submittedName>
        <fullName evidence="1">Uncharacterized protein</fullName>
    </submittedName>
</protein>